<organism evidence="9 10">
    <name type="scientific">Penicillium solitum</name>
    <dbReference type="NCBI Taxonomy" id="60172"/>
    <lineage>
        <taxon>Eukaryota</taxon>
        <taxon>Fungi</taxon>
        <taxon>Dikarya</taxon>
        <taxon>Ascomycota</taxon>
        <taxon>Pezizomycotina</taxon>
        <taxon>Eurotiomycetes</taxon>
        <taxon>Eurotiomycetidae</taxon>
        <taxon>Eurotiales</taxon>
        <taxon>Aspergillaceae</taxon>
        <taxon>Penicillium</taxon>
    </lineage>
</organism>
<dbReference type="STRING" id="60172.A0A1V6RLF5"/>
<dbReference type="CDD" id="cd12148">
    <property type="entry name" value="fungal_TF_MHR"/>
    <property type="match status" value="1"/>
</dbReference>
<reference evidence="10" key="1">
    <citation type="journal article" date="2017" name="Nat. Microbiol.">
        <title>Global analysis of biosynthetic gene clusters reveals vast potential of secondary metabolite production in Penicillium species.</title>
        <authorList>
            <person name="Nielsen J.C."/>
            <person name="Grijseels S."/>
            <person name="Prigent S."/>
            <person name="Ji B."/>
            <person name="Dainat J."/>
            <person name="Nielsen K.F."/>
            <person name="Frisvad J.C."/>
            <person name="Workman M."/>
            <person name="Nielsen J."/>
        </authorList>
    </citation>
    <scope>NUCLEOTIDE SEQUENCE [LARGE SCALE GENOMIC DNA]</scope>
    <source>
        <strain evidence="10">IBT 29525</strain>
    </source>
</reference>
<proteinExistence type="predicted"/>
<evidence type="ECO:0000313" key="9">
    <source>
        <dbReference type="EMBL" id="OQE02671.1"/>
    </source>
</evidence>
<evidence type="ECO:0000256" key="1">
    <source>
        <dbReference type="ARBA" id="ARBA00022833"/>
    </source>
</evidence>
<dbReference type="PANTHER" id="PTHR47171">
    <property type="entry name" value="FARA-RELATED"/>
    <property type="match status" value="1"/>
</dbReference>
<keyword evidence="4" id="KW-0804">Transcription</keyword>
<dbReference type="PANTHER" id="PTHR47171:SF3">
    <property type="entry name" value="FARA-RELATED"/>
    <property type="match status" value="1"/>
</dbReference>
<gene>
    <name evidence="9" type="ORF">PENSOL_c002G11195</name>
</gene>
<feature type="compositionally biased region" description="Polar residues" evidence="6">
    <location>
        <begin position="92"/>
        <end position="117"/>
    </location>
</feature>
<keyword evidence="2" id="KW-0805">Transcription regulation</keyword>
<sequence length="680" mass="75862">MSTNKMRTNSATWWVRGHQIRRNQDAELTTIKQLPFTIIKCGAAVQSKSPVVCVMTDESNAIAVKASRVPTAGTPDANVSRLKRKLPLLSTEAGSSRSLPQTSRNVPYERVTSSNPPLATHAQVNGDKPQQEPCFPALGPSGKTTYVGDSSNLNYMIQQFGNPFGGMTDVRPLQDHLHGAMLARLGRPTTQEIERLRISTSESLKSQGAFDLPSQETSQALLNAYFHFSLAALPILDRSKFLASLQEGKFSHLLLNAIYIAATVYCSDSVIADAGFVSRYAASLTFYRRAKSLYDAGYETDAIVTIQATFLMCYWWNGLLEHKDPWYWVGISVGMAQALGLHQAKSYIRLGEKDRKLWRRLWWMIYAMDINLSMLHDRPPHVQGRLCNVPPLSEADFEPVESEETGTSREDNGANTFAINAVQLAWTVDRYFTLKYDEDSGHAQDICLEQISLWSSSLPPEFKSLSTNSSKWAILTYILYQEYRLVLHRSNPRFSLNTGPDTPVFEICTEISHMLEILMAKDLLYAATASIIAPVLSVLSIYIVNIYRGDPGVRIISQHRARLCMLILDKLQDRFPVVAAFYPIFEAPLKRYSDGVQMKDGAAVPERPVTGSSMGNGRQLDESDIGSMNTTGGLFDQVPQDGMGMAFPFSFPFGNLFEDVFLNSHSQATPYCEDDISYPE</sequence>
<accession>A0A1V6RLF5</accession>
<evidence type="ECO:0000256" key="4">
    <source>
        <dbReference type="ARBA" id="ARBA00023163"/>
    </source>
</evidence>
<feature type="domain" description="Xylanolytic transcriptional activator regulatory" evidence="8">
    <location>
        <begin position="325"/>
        <end position="397"/>
    </location>
</feature>
<keyword evidence="1" id="KW-0862">Zinc</keyword>
<keyword evidence="7" id="KW-0472">Membrane</keyword>
<evidence type="ECO:0000256" key="3">
    <source>
        <dbReference type="ARBA" id="ARBA00023125"/>
    </source>
</evidence>
<evidence type="ECO:0000313" key="10">
    <source>
        <dbReference type="Proteomes" id="UP000191612"/>
    </source>
</evidence>
<keyword evidence="10" id="KW-1185">Reference proteome</keyword>
<comment type="caution">
    <text evidence="9">The sequence shown here is derived from an EMBL/GenBank/DDBJ whole genome shotgun (WGS) entry which is preliminary data.</text>
</comment>
<feature type="transmembrane region" description="Helical" evidence="7">
    <location>
        <begin position="523"/>
        <end position="544"/>
    </location>
</feature>
<dbReference type="InterPro" id="IPR007219">
    <property type="entry name" value="XnlR_reg_dom"/>
</dbReference>
<keyword evidence="3" id="KW-0238">DNA-binding</keyword>
<dbReference type="SMART" id="SM00906">
    <property type="entry name" value="Fungal_trans"/>
    <property type="match status" value="1"/>
</dbReference>
<evidence type="ECO:0000256" key="2">
    <source>
        <dbReference type="ARBA" id="ARBA00023015"/>
    </source>
</evidence>
<dbReference type="Proteomes" id="UP000191612">
    <property type="component" value="Unassembled WGS sequence"/>
</dbReference>
<dbReference type="EMBL" id="MDYO01000002">
    <property type="protein sequence ID" value="OQE02671.1"/>
    <property type="molecule type" value="Genomic_DNA"/>
</dbReference>
<evidence type="ECO:0000256" key="7">
    <source>
        <dbReference type="SAM" id="Phobius"/>
    </source>
</evidence>
<evidence type="ECO:0000256" key="6">
    <source>
        <dbReference type="SAM" id="MobiDB-lite"/>
    </source>
</evidence>
<dbReference type="GO" id="GO:0006351">
    <property type="term" value="P:DNA-templated transcription"/>
    <property type="evidence" value="ECO:0007669"/>
    <property type="project" value="InterPro"/>
</dbReference>
<dbReference type="InterPro" id="IPR052073">
    <property type="entry name" value="Amide_Lactam_Regulators"/>
</dbReference>
<keyword evidence="7" id="KW-1133">Transmembrane helix</keyword>
<dbReference type="GO" id="GO:0003677">
    <property type="term" value="F:DNA binding"/>
    <property type="evidence" value="ECO:0007669"/>
    <property type="project" value="UniProtKB-KW"/>
</dbReference>
<keyword evidence="5" id="KW-0539">Nucleus</keyword>
<keyword evidence="7" id="KW-0812">Transmembrane</keyword>
<evidence type="ECO:0000256" key="5">
    <source>
        <dbReference type="ARBA" id="ARBA00023242"/>
    </source>
</evidence>
<protein>
    <recommendedName>
        <fullName evidence="8">Xylanolytic transcriptional activator regulatory domain-containing protein</fullName>
    </recommendedName>
</protein>
<evidence type="ECO:0000259" key="8">
    <source>
        <dbReference type="SMART" id="SM00906"/>
    </source>
</evidence>
<feature type="region of interest" description="Disordered" evidence="6">
    <location>
        <begin position="89"/>
        <end position="140"/>
    </location>
</feature>
<dbReference type="Pfam" id="PF04082">
    <property type="entry name" value="Fungal_trans"/>
    <property type="match status" value="1"/>
</dbReference>
<name>A0A1V6RLF5_9EURO</name>
<dbReference type="AlphaFoldDB" id="A0A1V6RLF5"/>
<dbReference type="GO" id="GO:0008270">
    <property type="term" value="F:zinc ion binding"/>
    <property type="evidence" value="ECO:0007669"/>
    <property type="project" value="InterPro"/>
</dbReference>